<name>A0A8D8AJ12_CULPI</name>
<evidence type="ECO:0000313" key="1">
    <source>
        <dbReference type="EMBL" id="CAG6457952.1"/>
    </source>
</evidence>
<reference evidence="1" key="1">
    <citation type="submission" date="2021-05" db="EMBL/GenBank/DDBJ databases">
        <authorList>
            <person name="Alioto T."/>
            <person name="Alioto T."/>
            <person name="Gomez Garrido J."/>
        </authorList>
    </citation>
    <scope>NUCLEOTIDE SEQUENCE</scope>
</reference>
<dbReference type="AlphaFoldDB" id="A0A8D8AJ12"/>
<proteinExistence type="predicted"/>
<accession>A0A8D8AJ12</accession>
<dbReference type="EMBL" id="HBUE01033760">
    <property type="protein sequence ID" value="CAG6457952.1"/>
    <property type="molecule type" value="Transcribed_RNA"/>
</dbReference>
<sequence length="144" mass="16477">MNQKNHSTNRISISKLFIHMICKLFGHPSALHLNRWLLPGNQGLPCYVKKRGGHVYQLVVHCVATFLSRSLGMCPPTKQSAKLTPTPEGMSPIRFKFKYIWTKKKTNSPTHPKKKNQSLTITTKGPHFCRHKSCRDIWAVEEAK</sequence>
<protein>
    <submittedName>
        <fullName evidence="1">(northern house mosquito) hypothetical protein</fullName>
    </submittedName>
</protein>
<organism evidence="1">
    <name type="scientific">Culex pipiens</name>
    <name type="common">House mosquito</name>
    <dbReference type="NCBI Taxonomy" id="7175"/>
    <lineage>
        <taxon>Eukaryota</taxon>
        <taxon>Metazoa</taxon>
        <taxon>Ecdysozoa</taxon>
        <taxon>Arthropoda</taxon>
        <taxon>Hexapoda</taxon>
        <taxon>Insecta</taxon>
        <taxon>Pterygota</taxon>
        <taxon>Neoptera</taxon>
        <taxon>Endopterygota</taxon>
        <taxon>Diptera</taxon>
        <taxon>Nematocera</taxon>
        <taxon>Culicoidea</taxon>
        <taxon>Culicidae</taxon>
        <taxon>Culicinae</taxon>
        <taxon>Culicini</taxon>
        <taxon>Culex</taxon>
        <taxon>Culex</taxon>
    </lineage>
</organism>